<dbReference type="EMBL" id="FNST01000002">
    <property type="protein sequence ID" value="SEB60928.1"/>
    <property type="molecule type" value="Genomic_DNA"/>
</dbReference>
<name>A0A1H4KS50_STRMJ</name>
<feature type="region of interest" description="Disordered" evidence="1">
    <location>
        <begin position="1"/>
        <end position="29"/>
    </location>
</feature>
<dbReference type="AlphaFoldDB" id="A0A1H4KS50"/>
<protein>
    <submittedName>
        <fullName evidence="2">Uncharacterized protein</fullName>
    </submittedName>
</protein>
<gene>
    <name evidence="2" type="ORF">SAMN04490356_0913</name>
</gene>
<evidence type="ECO:0000313" key="2">
    <source>
        <dbReference type="EMBL" id="SEB60928.1"/>
    </source>
</evidence>
<sequence length="173" mass="18542">MAACSSDGRADRGGSATHAGGASSRAAASPSSLSAAGAARWRAIAAYVGMWRDMAEAGETSDWRSPRLSRYATGDALSTISRGMYADHLNGFVYKGRPKNHPKVTSMDPPADPNTVMISDCGDSTRWLKYRADNGRPADDKPGGRRSITAEVKQQSDRKWKVTRFAVKEIGSC</sequence>
<organism evidence="2 3">
    <name type="scientific">Streptomyces melanosporofaciens</name>
    <dbReference type="NCBI Taxonomy" id="67327"/>
    <lineage>
        <taxon>Bacteria</taxon>
        <taxon>Bacillati</taxon>
        <taxon>Actinomycetota</taxon>
        <taxon>Actinomycetes</taxon>
        <taxon>Kitasatosporales</taxon>
        <taxon>Streptomycetaceae</taxon>
        <taxon>Streptomyces</taxon>
        <taxon>Streptomyces violaceusniger group</taxon>
    </lineage>
</organism>
<proteinExistence type="predicted"/>
<evidence type="ECO:0000256" key="1">
    <source>
        <dbReference type="SAM" id="MobiDB-lite"/>
    </source>
</evidence>
<dbReference type="Proteomes" id="UP000198609">
    <property type="component" value="Unassembled WGS sequence"/>
</dbReference>
<feature type="compositionally biased region" description="Basic and acidic residues" evidence="1">
    <location>
        <begin position="132"/>
        <end position="143"/>
    </location>
</feature>
<accession>A0A1H4KS50</accession>
<keyword evidence="3" id="KW-1185">Reference proteome</keyword>
<feature type="compositionally biased region" description="Low complexity" evidence="1">
    <location>
        <begin position="13"/>
        <end position="29"/>
    </location>
</feature>
<reference evidence="3" key="1">
    <citation type="submission" date="2016-10" db="EMBL/GenBank/DDBJ databases">
        <authorList>
            <person name="Varghese N."/>
            <person name="Submissions S."/>
        </authorList>
    </citation>
    <scope>NUCLEOTIDE SEQUENCE [LARGE SCALE GENOMIC DNA]</scope>
    <source>
        <strain evidence="3">DSM 40318</strain>
    </source>
</reference>
<feature type="region of interest" description="Disordered" evidence="1">
    <location>
        <begin position="132"/>
        <end position="155"/>
    </location>
</feature>
<evidence type="ECO:0000313" key="3">
    <source>
        <dbReference type="Proteomes" id="UP000198609"/>
    </source>
</evidence>